<protein>
    <submittedName>
        <fullName evidence="2">Uncharacterized protein</fullName>
    </submittedName>
</protein>
<sequence>MSKSTNVSVSMSPSCARAWRRLERSFTGDDEIFRSRDHALKVAGRDSKWLPAIAGTVEFRVRRYRGPDGSPRYLLFEDTGICMPREKASRGLKAFVASMACEQAYRPAAAHAAVFSREPVSPATVKDAIESCAAPLTALAEDASLRRLNGEIVGTESTPTLFMEADGVYCRLQRTKAMKQANAPKWAQVRDAKAYEGKDPDNANRCRNPLVYAAVEDGVTFADRLGLATMYWTGSCGT</sequence>
<evidence type="ECO:0000313" key="2">
    <source>
        <dbReference type="EMBL" id="VYT01007.1"/>
    </source>
</evidence>
<organism evidence="2">
    <name type="scientific">Bifidobacterium longum</name>
    <dbReference type="NCBI Taxonomy" id="216816"/>
    <lineage>
        <taxon>Bacteria</taxon>
        <taxon>Bacillati</taxon>
        <taxon>Actinomycetota</taxon>
        <taxon>Actinomycetes</taxon>
        <taxon>Bifidobacteriales</taxon>
        <taxon>Bifidobacteriaceae</taxon>
        <taxon>Bifidobacterium</taxon>
    </lineage>
</organism>
<dbReference type="AlphaFoldDB" id="A0A6N2T6C3"/>
<dbReference type="RefSeq" id="WP_421732097.1">
    <property type="nucleotide sequence ID" value="NZ_CACRSV010000020.1"/>
</dbReference>
<comment type="similarity">
    <text evidence="1">Belongs to the UPF0236 family.</text>
</comment>
<proteinExistence type="inferred from homology"/>
<reference evidence="2" key="1">
    <citation type="submission" date="2019-11" db="EMBL/GenBank/DDBJ databases">
        <authorList>
            <person name="Feng L."/>
        </authorList>
    </citation>
    <scope>NUCLEOTIDE SEQUENCE</scope>
    <source>
        <strain evidence="2">BlongumLFYP82</strain>
    </source>
</reference>
<name>A0A6N2T6C3_BIFLN</name>
<evidence type="ECO:0000256" key="1">
    <source>
        <dbReference type="ARBA" id="ARBA00006539"/>
    </source>
</evidence>
<gene>
    <name evidence="2" type="ORF">BLLFYP82_01334</name>
</gene>
<accession>A0A6N2T6C3</accession>
<dbReference type="Pfam" id="PF06782">
    <property type="entry name" value="UPF0236"/>
    <property type="match status" value="1"/>
</dbReference>
<dbReference type="InterPro" id="IPR009620">
    <property type="entry name" value="UPF0236"/>
</dbReference>
<dbReference type="EMBL" id="CACRSV010000020">
    <property type="protein sequence ID" value="VYT01007.1"/>
    <property type="molecule type" value="Genomic_DNA"/>
</dbReference>